<keyword evidence="2" id="KW-0539">Nucleus</keyword>
<evidence type="ECO:0000256" key="1">
    <source>
        <dbReference type="ARBA" id="ARBA00004123"/>
    </source>
</evidence>
<reference evidence="3 4" key="1">
    <citation type="journal article" date="2013" name="Nat. Commun.">
        <title>The evolution and pathogenic mechanisms of the rice sheath blight pathogen.</title>
        <authorList>
            <person name="Zheng A."/>
            <person name="Lin R."/>
            <person name="Xu L."/>
            <person name="Qin P."/>
            <person name="Tang C."/>
            <person name="Ai P."/>
            <person name="Zhang D."/>
            <person name="Liu Y."/>
            <person name="Sun Z."/>
            <person name="Feng H."/>
            <person name="Wang Y."/>
            <person name="Chen Y."/>
            <person name="Liang X."/>
            <person name="Fu R."/>
            <person name="Li Q."/>
            <person name="Zhang J."/>
            <person name="Yu X."/>
            <person name="Xie Z."/>
            <person name="Ding L."/>
            <person name="Guan P."/>
            <person name="Tang J."/>
            <person name="Liang Y."/>
            <person name="Wang S."/>
            <person name="Deng Q."/>
            <person name="Li S."/>
            <person name="Zhu J."/>
            <person name="Wang L."/>
            <person name="Liu H."/>
            <person name="Li P."/>
        </authorList>
    </citation>
    <scope>NUCLEOTIDE SEQUENCE [LARGE SCALE GENOMIC DNA]</scope>
    <source>
        <strain evidence="4">AG-1 IA</strain>
    </source>
</reference>
<dbReference type="PANTHER" id="PTHR37534">
    <property type="entry name" value="TRANSCRIPTIONAL ACTIVATOR PROTEIN UGA3"/>
    <property type="match status" value="1"/>
</dbReference>
<proteinExistence type="predicted"/>
<dbReference type="Pfam" id="PF11951">
    <property type="entry name" value="Fungal_trans_2"/>
    <property type="match status" value="1"/>
</dbReference>
<dbReference type="PANTHER" id="PTHR37534:SF46">
    <property type="entry name" value="ZN(II)2CYS6 TRANSCRIPTION FACTOR (EUROFUNG)"/>
    <property type="match status" value="1"/>
</dbReference>
<dbReference type="InterPro" id="IPR021858">
    <property type="entry name" value="Fun_TF"/>
</dbReference>
<evidence type="ECO:0000256" key="2">
    <source>
        <dbReference type="ARBA" id="ARBA00023242"/>
    </source>
</evidence>
<evidence type="ECO:0000313" key="4">
    <source>
        <dbReference type="Proteomes" id="UP000011668"/>
    </source>
</evidence>
<dbReference type="OrthoDB" id="3137720at2759"/>
<dbReference type="STRING" id="983506.L8X1A2"/>
<evidence type="ECO:0008006" key="5">
    <source>
        <dbReference type="Google" id="ProtNLM"/>
    </source>
</evidence>
<evidence type="ECO:0000313" key="3">
    <source>
        <dbReference type="EMBL" id="ELU42394.1"/>
    </source>
</evidence>
<comment type="subcellular location">
    <subcellularLocation>
        <location evidence="1">Nucleus</location>
    </subcellularLocation>
</comment>
<organism evidence="3 4">
    <name type="scientific">Thanatephorus cucumeris (strain AG1-IA)</name>
    <name type="common">Rice sheath blight fungus</name>
    <name type="synonym">Rhizoctonia solani</name>
    <dbReference type="NCBI Taxonomy" id="983506"/>
    <lineage>
        <taxon>Eukaryota</taxon>
        <taxon>Fungi</taxon>
        <taxon>Dikarya</taxon>
        <taxon>Basidiomycota</taxon>
        <taxon>Agaricomycotina</taxon>
        <taxon>Agaricomycetes</taxon>
        <taxon>Cantharellales</taxon>
        <taxon>Ceratobasidiaceae</taxon>
        <taxon>Rhizoctonia</taxon>
        <taxon>Rhizoctonia solani AG-1</taxon>
    </lineage>
</organism>
<name>L8X1A2_THACA</name>
<keyword evidence="4" id="KW-1185">Reference proteome</keyword>
<dbReference type="Proteomes" id="UP000011668">
    <property type="component" value="Unassembled WGS sequence"/>
</dbReference>
<accession>L8X1A2</accession>
<dbReference type="EMBL" id="AFRT01000842">
    <property type="protein sequence ID" value="ELU42394.1"/>
    <property type="molecule type" value="Genomic_DNA"/>
</dbReference>
<dbReference type="HOGENOM" id="CLU_030589_1_1_1"/>
<comment type="caution">
    <text evidence="3">The sequence shown here is derived from an EMBL/GenBank/DDBJ whole genome shotgun (WGS) entry which is preliminary data.</text>
</comment>
<sequence length="606" mass="67917">MIRGKSPVWASQISSKAYNSSSTCSGSSSSPAATYSATNGYREPTNESYNWNCISVSWKYVPKHTPLRHATTITITEQEIEDSLMSVYRNIAKRSTGGCLTCKRRYNVSTGSSSQLPNLGQPTGKRNVTKQGHAAVDASWGTFTAWDMKILTAIVLLWKNSTPHKSAYSSVHPKLLHLNLSGSPAYNCWWVRQPEYENQIRQPCSNHVFLQEVRNHLSNIPRGILLDAVAITDATSLILSQYPKFTQEIFFKPFATSLENGLLWRIDNSNISLWSMYLVARTVKDITSGRDPRNYLSCIFRFCRQILEAPPIGIELDSTRLGSLYDLVSLVILISGTTAGYSLLKHCAPVFLQLAAHDPNIWSDDSTISVLEAIRQPRYEIAQFVINDTIAALVLGTPPLLHYDSTLVWTAEPPFHYELVYGFPIGILLFFAKANAWRASQLMKQGSPYQGEWSDLEEQLDSWNPTIDYTDCPRSSINRFAIQEAWRQAAKIYLYMGVKNVNSSDLRVESAVRQIVQLESVPKGNPQKTHFLVPCLLAGIAARQEKHRTALRSSVSDQGPLKINTLMLRGPDFVPVLDHLWHGVGSQGNPVTWEDYVQSRCSVLPI</sequence>
<gene>
    <name evidence="3" type="ORF">AG1IA_03568</name>
</gene>
<dbReference type="GO" id="GO:0005634">
    <property type="term" value="C:nucleus"/>
    <property type="evidence" value="ECO:0007669"/>
    <property type="project" value="UniProtKB-SubCell"/>
</dbReference>
<protein>
    <recommendedName>
        <fullName evidence="5">Fungal zn(2)-Cys(6) binuclear cluster domain-containing protein</fullName>
    </recommendedName>
</protein>
<dbReference type="AlphaFoldDB" id="L8X1A2"/>